<protein>
    <recommendedName>
        <fullName evidence="4">CAP-Gly domain-containing protein</fullName>
    </recommendedName>
</protein>
<organism evidence="2 3">
    <name type="scientific">Gonium pectorale</name>
    <name type="common">Green alga</name>
    <dbReference type="NCBI Taxonomy" id="33097"/>
    <lineage>
        <taxon>Eukaryota</taxon>
        <taxon>Viridiplantae</taxon>
        <taxon>Chlorophyta</taxon>
        <taxon>core chlorophytes</taxon>
        <taxon>Chlorophyceae</taxon>
        <taxon>CS clade</taxon>
        <taxon>Chlamydomonadales</taxon>
        <taxon>Volvocaceae</taxon>
        <taxon>Gonium</taxon>
    </lineage>
</organism>
<reference evidence="3" key="1">
    <citation type="journal article" date="2016" name="Nat. Commun.">
        <title>The Gonium pectorale genome demonstrates co-option of cell cycle regulation during the evolution of multicellularity.</title>
        <authorList>
            <person name="Hanschen E.R."/>
            <person name="Marriage T.N."/>
            <person name="Ferris P.J."/>
            <person name="Hamaji T."/>
            <person name="Toyoda A."/>
            <person name="Fujiyama A."/>
            <person name="Neme R."/>
            <person name="Noguchi H."/>
            <person name="Minakuchi Y."/>
            <person name="Suzuki M."/>
            <person name="Kawai-Toyooka H."/>
            <person name="Smith D.R."/>
            <person name="Sparks H."/>
            <person name="Anderson J."/>
            <person name="Bakaric R."/>
            <person name="Luria V."/>
            <person name="Karger A."/>
            <person name="Kirschner M.W."/>
            <person name="Durand P.M."/>
            <person name="Michod R.E."/>
            <person name="Nozaki H."/>
            <person name="Olson B.J."/>
        </authorList>
    </citation>
    <scope>NUCLEOTIDE SEQUENCE [LARGE SCALE GENOMIC DNA]</scope>
    <source>
        <strain evidence="3">NIES-2863</strain>
    </source>
</reference>
<dbReference type="Gene3D" id="2.30.30.190">
    <property type="entry name" value="CAP Gly-rich-like domain"/>
    <property type="match status" value="1"/>
</dbReference>
<keyword evidence="3" id="KW-1185">Reference proteome</keyword>
<dbReference type="InterPro" id="IPR036859">
    <property type="entry name" value="CAP-Gly_dom_sf"/>
</dbReference>
<gene>
    <name evidence="2" type="ORF">GPECTOR_16g636</name>
</gene>
<dbReference type="AlphaFoldDB" id="A0A150GKX7"/>
<evidence type="ECO:0008006" key="4">
    <source>
        <dbReference type="Google" id="ProtNLM"/>
    </source>
</evidence>
<proteinExistence type="predicted"/>
<feature type="region of interest" description="Disordered" evidence="1">
    <location>
        <begin position="1"/>
        <end position="95"/>
    </location>
</feature>
<comment type="caution">
    <text evidence="2">The sequence shown here is derived from an EMBL/GenBank/DDBJ whole genome shotgun (WGS) entry which is preliminary data.</text>
</comment>
<evidence type="ECO:0000313" key="2">
    <source>
        <dbReference type="EMBL" id="KXZ50462.1"/>
    </source>
</evidence>
<dbReference type="Proteomes" id="UP000075714">
    <property type="component" value="Unassembled WGS sequence"/>
</dbReference>
<evidence type="ECO:0000313" key="3">
    <source>
        <dbReference type="Proteomes" id="UP000075714"/>
    </source>
</evidence>
<accession>A0A150GKX7</accession>
<dbReference type="SUPFAM" id="SSF74924">
    <property type="entry name" value="Cap-Gly domain"/>
    <property type="match status" value="1"/>
</dbReference>
<evidence type="ECO:0000256" key="1">
    <source>
        <dbReference type="SAM" id="MobiDB-lite"/>
    </source>
</evidence>
<dbReference type="EMBL" id="LSYV01000017">
    <property type="protein sequence ID" value="KXZ50462.1"/>
    <property type="molecule type" value="Genomic_DNA"/>
</dbReference>
<sequence length="275" mass="27450">MAVQRPASAAGGLNEEPSFGGSLGGSSTTSVQRSFGGFSIHALQQPQQQPAGPVAWRLAPGSSSAAASSADTTSPLRPVAEEGSDEAESAPPPQSSFDLAAAAAAAAGGGTAHPLGTSALEQLALLQRVVSVAGSLLEAGRVEELYCILSSTISRPLVRPTAGAALRGSSSGSVAAGQPKRPDLRDRVRVLAGPYRGAEAVVRFRGPCHWSTGEVLGLELLTVSDGDGAASSLGGGGAVANTSPVGVRDGLIYFRCDNPSSQSAFVAPAHVSLLG</sequence>
<name>A0A150GKX7_GONPE</name>